<proteinExistence type="predicted"/>
<reference evidence="1 2" key="1">
    <citation type="journal article" date="2017" name="Genome Announc.">
        <title>Draft Genome Sequences of Four Alkaliphilic Bacteria Belonging to the Anaerobacillus Genus.</title>
        <authorList>
            <person name="Bassil N.M."/>
            <person name="Lloyd J.R."/>
        </authorList>
    </citation>
    <scope>NUCLEOTIDE SEQUENCE [LARGE SCALE GENOMIC DNA]</scope>
    <source>
        <strain evidence="1 2">NB2006</strain>
    </source>
</reference>
<evidence type="ECO:0000313" key="2">
    <source>
        <dbReference type="Proteomes" id="UP000180175"/>
    </source>
</evidence>
<organism evidence="1 2">
    <name type="scientific">Anaerobacillus isosaccharinicus</name>
    <dbReference type="NCBI Taxonomy" id="1532552"/>
    <lineage>
        <taxon>Bacteria</taxon>
        <taxon>Bacillati</taxon>
        <taxon>Bacillota</taxon>
        <taxon>Bacilli</taxon>
        <taxon>Bacillales</taxon>
        <taxon>Bacillaceae</taxon>
        <taxon>Anaerobacillus</taxon>
    </lineage>
</organism>
<protein>
    <submittedName>
        <fullName evidence="1">Uncharacterized protein</fullName>
    </submittedName>
</protein>
<accession>A0AC62A4H3</accession>
<dbReference type="Proteomes" id="UP000180175">
    <property type="component" value="Chromosome"/>
</dbReference>
<sequence>MFHISHFKFLVRNKISDTPIAILAFSITSTEIIIASPLYSAKKFITKKMKLKKNTTIPKINKSLSIIPHIQTLLNFLLHLIVHLTKEKQ</sequence>
<name>A0AC62A4H3_9BACI</name>
<gene>
    <name evidence="1" type="ORF">AWH56_26825</name>
</gene>
<keyword evidence="2" id="KW-1185">Reference proteome</keyword>
<dbReference type="EMBL" id="CP063356">
    <property type="protein sequence ID" value="XRP48493.1"/>
    <property type="molecule type" value="Genomic_DNA"/>
</dbReference>
<reference evidence="1 2" key="2">
    <citation type="journal article" date="2019" name="Int. J. Syst. Evol. Microbiol.">
        <title>Anaerobacillus isosaccharinicus sp. nov., an alkaliphilic bacterium which degrades isosaccharinic acid.</title>
        <authorList>
            <person name="Bassil N.M."/>
            <person name="Lloyd J.R."/>
        </authorList>
    </citation>
    <scope>NUCLEOTIDE SEQUENCE [LARGE SCALE GENOMIC DNA]</scope>
    <source>
        <strain evidence="1 2">NB2006</strain>
    </source>
</reference>
<evidence type="ECO:0000313" key="1">
    <source>
        <dbReference type="EMBL" id="XRP48493.1"/>
    </source>
</evidence>